<name>A0AAE0ZCM8_9GAST</name>
<accession>A0AAE0ZCM8</accession>
<feature type="transmembrane region" description="Helical" evidence="1">
    <location>
        <begin position="43"/>
        <end position="65"/>
    </location>
</feature>
<dbReference type="Proteomes" id="UP001283361">
    <property type="component" value="Unassembled WGS sequence"/>
</dbReference>
<evidence type="ECO:0000313" key="2">
    <source>
        <dbReference type="EMBL" id="KAK3766833.1"/>
    </source>
</evidence>
<evidence type="ECO:0000313" key="3">
    <source>
        <dbReference type="Proteomes" id="UP001283361"/>
    </source>
</evidence>
<keyword evidence="3" id="KW-1185">Reference proteome</keyword>
<proteinExistence type="predicted"/>
<organism evidence="2 3">
    <name type="scientific">Elysia crispata</name>
    <name type="common">lettuce slug</name>
    <dbReference type="NCBI Taxonomy" id="231223"/>
    <lineage>
        <taxon>Eukaryota</taxon>
        <taxon>Metazoa</taxon>
        <taxon>Spiralia</taxon>
        <taxon>Lophotrochozoa</taxon>
        <taxon>Mollusca</taxon>
        <taxon>Gastropoda</taxon>
        <taxon>Heterobranchia</taxon>
        <taxon>Euthyneura</taxon>
        <taxon>Panpulmonata</taxon>
        <taxon>Sacoglossa</taxon>
        <taxon>Placobranchoidea</taxon>
        <taxon>Plakobranchidae</taxon>
        <taxon>Elysia</taxon>
    </lineage>
</organism>
<comment type="caution">
    <text evidence="2">The sequence shown here is derived from an EMBL/GenBank/DDBJ whole genome shotgun (WGS) entry which is preliminary data.</text>
</comment>
<reference evidence="2" key="1">
    <citation type="journal article" date="2023" name="G3 (Bethesda)">
        <title>A reference genome for the long-term kleptoplast-retaining sea slug Elysia crispata morphotype clarki.</title>
        <authorList>
            <person name="Eastman K.E."/>
            <person name="Pendleton A.L."/>
            <person name="Shaikh M.A."/>
            <person name="Suttiyut T."/>
            <person name="Ogas R."/>
            <person name="Tomko P."/>
            <person name="Gavelis G."/>
            <person name="Widhalm J.R."/>
            <person name="Wisecaver J.H."/>
        </authorList>
    </citation>
    <scope>NUCLEOTIDE SEQUENCE</scope>
    <source>
        <strain evidence="2">ECLA1</strain>
    </source>
</reference>
<protein>
    <submittedName>
        <fullName evidence="2">Uncharacterized protein</fullName>
    </submittedName>
</protein>
<sequence length="71" mass="8029">MSIINKDLFDNAEKEALIPGSRSMRYDDILEEVGQIGPYQRRVFILLCVPLAIVAATIMSTVFILTEPVFR</sequence>
<keyword evidence="1" id="KW-0812">Transmembrane</keyword>
<dbReference type="AlphaFoldDB" id="A0AAE0ZCM8"/>
<gene>
    <name evidence="2" type="ORF">RRG08_051977</name>
</gene>
<keyword evidence="1" id="KW-0472">Membrane</keyword>
<evidence type="ECO:0000256" key="1">
    <source>
        <dbReference type="SAM" id="Phobius"/>
    </source>
</evidence>
<dbReference type="EMBL" id="JAWDGP010004193">
    <property type="protein sequence ID" value="KAK3766833.1"/>
    <property type="molecule type" value="Genomic_DNA"/>
</dbReference>
<keyword evidence="1" id="KW-1133">Transmembrane helix</keyword>